<gene>
    <name evidence="3" type="ORF">ENF18_06035</name>
</gene>
<comment type="caution">
    <text evidence="3">The sequence shown here is derived from an EMBL/GenBank/DDBJ whole genome shotgun (WGS) entry which is preliminary data.</text>
</comment>
<organism evidence="3">
    <name type="scientific">candidate division WOR-3 bacterium</name>
    <dbReference type="NCBI Taxonomy" id="2052148"/>
    <lineage>
        <taxon>Bacteria</taxon>
        <taxon>Bacteria division WOR-3</taxon>
    </lineage>
</organism>
<dbReference type="AlphaFoldDB" id="A0A7C0VBI2"/>
<protein>
    <submittedName>
        <fullName evidence="3">NAD-dependent epimerase/dehydratase family protein</fullName>
    </submittedName>
</protein>
<name>A0A7C0VBI2_UNCW3</name>
<evidence type="ECO:0000313" key="3">
    <source>
        <dbReference type="EMBL" id="HDI83333.1"/>
    </source>
</evidence>
<dbReference type="PANTHER" id="PTHR43000">
    <property type="entry name" value="DTDP-D-GLUCOSE 4,6-DEHYDRATASE-RELATED"/>
    <property type="match status" value="1"/>
</dbReference>
<dbReference type="Proteomes" id="UP000885847">
    <property type="component" value="Unassembled WGS sequence"/>
</dbReference>
<evidence type="ECO:0000256" key="1">
    <source>
        <dbReference type="ARBA" id="ARBA00007637"/>
    </source>
</evidence>
<accession>A0A7C0VBI2</accession>
<feature type="non-terminal residue" evidence="3">
    <location>
        <position position="1"/>
    </location>
</feature>
<dbReference type="InterPro" id="IPR036291">
    <property type="entry name" value="NAD(P)-bd_dom_sf"/>
</dbReference>
<reference evidence="3" key="1">
    <citation type="journal article" date="2020" name="mSystems">
        <title>Genome- and Community-Level Interaction Insights into Carbon Utilization and Element Cycling Functions of Hydrothermarchaeota in Hydrothermal Sediment.</title>
        <authorList>
            <person name="Zhou Z."/>
            <person name="Liu Y."/>
            <person name="Xu W."/>
            <person name="Pan J."/>
            <person name="Luo Z.H."/>
            <person name="Li M."/>
        </authorList>
    </citation>
    <scope>NUCLEOTIDE SEQUENCE [LARGE SCALE GENOMIC DNA]</scope>
    <source>
        <strain evidence="3">HyVt-102</strain>
    </source>
</reference>
<dbReference type="EMBL" id="DQWE01000287">
    <property type="protein sequence ID" value="HDI83333.1"/>
    <property type="molecule type" value="Genomic_DNA"/>
</dbReference>
<sequence length="265" mass="30014">RLPESVEIVQMDIRYKGLRDVFKGFKPHVVFHLAAHIDVRKSLENPGYDFDVNVNGTINIIKGMIESGTEKIIYSSTGGALYGDRTGSTEEIIPDPISPYGASKLAGEYYIKIFSLWKGFRYTILRYANVYGPRQSSSGEAGVVAIFMENLMNGRVPVLYGYGKMLRDYVYVRDVVNANMLSIDRGDGETLNIGTGIETSVSELYELVQRITGIYIQPELKEARPGELKVSSLNSDRAREKLGWEPEYSLERGLKETWEWFRTNR</sequence>
<feature type="domain" description="NAD-dependent epimerase/dehydratase" evidence="2">
    <location>
        <begin position="6"/>
        <end position="194"/>
    </location>
</feature>
<comment type="similarity">
    <text evidence="1">Belongs to the NAD(P)-dependent epimerase/dehydratase family.</text>
</comment>
<dbReference type="Gene3D" id="3.40.50.720">
    <property type="entry name" value="NAD(P)-binding Rossmann-like Domain"/>
    <property type="match status" value="1"/>
</dbReference>
<dbReference type="Pfam" id="PF01370">
    <property type="entry name" value="Epimerase"/>
    <property type="match status" value="1"/>
</dbReference>
<evidence type="ECO:0000259" key="2">
    <source>
        <dbReference type="Pfam" id="PF01370"/>
    </source>
</evidence>
<proteinExistence type="inferred from homology"/>
<dbReference type="InterPro" id="IPR001509">
    <property type="entry name" value="Epimerase_deHydtase"/>
</dbReference>
<dbReference type="SUPFAM" id="SSF51735">
    <property type="entry name" value="NAD(P)-binding Rossmann-fold domains"/>
    <property type="match status" value="1"/>
</dbReference>
<dbReference type="Gene3D" id="3.90.25.10">
    <property type="entry name" value="UDP-galactose 4-epimerase, domain 1"/>
    <property type="match status" value="1"/>
</dbReference>